<dbReference type="EMBL" id="JAELXS010000010">
    <property type="protein sequence ID" value="MBJ6123253.1"/>
    <property type="molecule type" value="Genomic_DNA"/>
</dbReference>
<organism evidence="1 2">
    <name type="scientific">Sphingomonas mollis</name>
    <dbReference type="NCBI Taxonomy" id="2795726"/>
    <lineage>
        <taxon>Bacteria</taxon>
        <taxon>Pseudomonadati</taxon>
        <taxon>Pseudomonadota</taxon>
        <taxon>Alphaproteobacteria</taxon>
        <taxon>Sphingomonadales</taxon>
        <taxon>Sphingomonadaceae</taxon>
        <taxon>Sphingomonas</taxon>
    </lineage>
</organism>
<name>A0ABS0XT80_9SPHN</name>
<dbReference type="Proteomes" id="UP000640426">
    <property type="component" value="Unassembled WGS sequence"/>
</dbReference>
<reference evidence="2" key="1">
    <citation type="submission" date="2020-12" db="EMBL/GenBank/DDBJ databases">
        <title>Hymenobacter sp.</title>
        <authorList>
            <person name="Kim M.K."/>
        </authorList>
    </citation>
    <scope>NUCLEOTIDE SEQUENCE [LARGE SCALE GENOMIC DNA]</scope>
    <source>
        <strain evidence="2">BT553</strain>
    </source>
</reference>
<gene>
    <name evidence="1" type="ORF">JAO74_15810</name>
</gene>
<evidence type="ECO:0000313" key="2">
    <source>
        <dbReference type="Proteomes" id="UP000640426"/>
    </source>
</evidence>
<keyword evidence="2" id="KW-1185">Reference proteome</keyword>
<accession>A0ABS0XT80</accession>
<comment type="caution">
    <text evidence="1">The sequence shown here is derived from an EMBL/GenBank/DDBJ whole genome shotgun (WGS) entry which is preliminary data.</text>
</comment>
<protein>
    <submittedName>
        <fullName evidence="1">Uncharacterized protein</fullName>
    </submittedName>
</protein>
<proteinExistence type="predicted"/>
<sequence length="45" mass="5158">MRLDPHRSSISALRQRCWRPVLARKLLPPDGARGTDTELYRGLPT</sequence>
<evidence type="ECO:0000313" key="1">
    <source>
        <dbReference type="EMBL" id="MBJ6123253.1"/>
    </source>
</evidence>